<keyword evidence="7" id="KW-1185">Reference proteome</keyword>
<proteinExistence type="predicted"/>
<dbReference type="PANTHER" id="PTHR46796">
    <property type="entry name" value="HTH-TYPE TRANSCRIPTIONAL ACTIVATOR RHAS-RELATED"/>
    <property type="match status" value="1"/>
</dbReference>
<dbReference type="RefSeq" id="WP_149754186.1">
    <property type="nucleotide sequence ID" value="NZ_FOMS01000001.1"/>
</dbReference>
<keyword evidence="1" id="KW-0805">Transcription regulation</keyword>
<dbReference type="InterPro" id="IPR018060">
    <property type="entry name" value="HTH_AraC"/>
</dbReference>
<organism evidence="6 7">
    <name type="scientific">Roseivivax sediminis</name>
    <dbReference type="NCBI Taxonomy" id="936889"/>
    <lineage>
        <taxon>Bacteria</taxon>
        <taxon>Pseudomonadati</taxon>
        <taxon>Pseudomonadota</taxon>
        <taxon>Alphaproteobacteria</taxon>
        <taxon>Rhodobacterales</taxon>
        <taxon>Roseobacteraceae</taxon>
        <taxon>Roseivivax</taxon>
    </lineage>
</organism>
<reference evidence="6 7" key="1">
    <citation type="submission" date="2016-10" db="EMBL/GenBank/DDBJ databases">
        <authorList>
            <person name="Varghese N."/>
            <person name="Submissions S."/>
        </authorList>
    </citation>
    <scope>NUCLEOTIDE SEQUENCE [LARGE SCALE GENOMIC DNA]</scope>
    <source>
        <strain evidence="7">YIM D21,KCTC 23444,ACCC 10710</strain>
    </source>
</reference>
<evidence type="ECO:0000313" key="7">
    <source>
        <dbReference type="Proteomes" id="UP000325289"/>
    </source>
</evidence>
<evidence type="ECO:0000313" key="6">
    <source>
        <dbReference type="EMBL" id="SFD51399.1"/>
    </source>
</evidence>
<sequence>MIHRKSGNILDGLEDPLSRVVELLRPAMSISKMVEAGGRWRVERHDMSNPFYCAIVEGACRIEVTERPSAVTLTAGDFILIPDLHGFTMTSETPPEAKRPGRPLTIEPGRVRLGPETDPVEMRALVGHCRFQAPARDLLVSLLPEMIRISGHERLMALVPVIHEETRASRPGRELILERLLEVLLIEALRSGPAAEMPPGLLRGLSDPRLATALQHIHSDAGGEISVAGLAKQAGMSRSGFFETFRKEIGRAPMDYVTGWRMAIAKTLLRQGGLTNAEIAHRIGYGSASAFGMAFLRHEKISPGAYAVAHDR</sequence>
<evidence type="ECO:0000256" key="3">
    <source>
        <dbReference type="ARBA" id="ARBA00023163"/>
    </source>
</evidence>
<evidence type="ECO:0000256" key="2">
    <source>
        <dbReference type="ARBA" id="ARBA00023125"/>
    </source>
</evidence>
<dbReference type="OrthoDB" id="9783876at2"/>
<dbReference type="Pfam" id="PF12833">
    <property type="entry name" value="HTH_18"/>
    <property type="match status" value="1"/>
</dbReference>
<dbReference type="GO" id="GO:0003700">
    <property type="term" value="F:DNA-binding transcription factor activity"/>
    <property type="evidence" value="ECO:0007669"/>
    <property type="project" value="InterPro"/>
</dbReference>
<evidence type="ECO:0000256" key="4">
    <source>
        <dbReference type="SAM" id="MobiDB-lite"/>
    </source>
</evidence>
<dbReference type="Proteomes" id="UP000325289">
    <property type="component" value="Unassembled WGS sequence"/>
</dbReference>
<gene>
    <name evidence="6" type="ORF">SAMN04515678_101394</name>
</gene>
<dbReference type="PANTHER" id="PTHR46796:SF13">
    <property type="entry name" value="HTH-TYPE TRANSCRIPTIONAL ACTIVATOR RHAS"/>
    <property type="match status" value="1"/>
</dbReference>
<evidence type="ECO:0000256" key="1">
    <source>
        <dbReference type="ARBA" id="ARBA00023015"/>
    </source>
</evidence>
<feature type="region of interest" description="Disordered" evidence="4">
    <location>
        <begin position="89"/>
        <end position="109"/>
    </location>
</feature>
<dbReference type="EMBL" id="FOMS01000001">
    <property type="protein sequence ID" value="SFD51399.1"/>
    <property type="molecule type" value="Genomic_DNA"/>
</dbReference>
<name>A0A1I1SY64_9RHOB</name>
<evidence type="ECO:0000259" key="5">
    <source>
        <dbReference type="PROSITE" id="PS01124"/>
    </source>
</evidence>
<dbReference type="SUPFAM" id="SSF46689">
    <property type="entry name" value="Homeodomain-like"/>
    <property type="match status" value="2"/>
</dbReference>
<protein>
    <submittedName>
        <fullName evidence="6">AraC-type DNA-binding protein</fullName>
    </submittedName>
</protein>
<dbReference type="Pfam" id="PF12852">
    <property type="entry name" value="Cupin_6"/>
    <property type="match status" value="1"/>
</dbReference>
<dbReference type="InterPro" id="IPR050204">
    <property type="entry name" value="AraC_XylS_family_regulators"/>
</dbReference>
<keyword evidence="2 6" id="KW-0238">DNA-binding</keyword>
<dbReference type="InterPro" id="IPR032783">
    <property type="entry name" value="AraC_lig"/>
</dbReference>
<dbReference type="SMART" id="SM00342">
    <property type="entry name" value="HTH_ARAC"/>
    <property type="match status" value="1"/>
</dbReference>
<accession>A0A1I1SY64</accession>
<keyword evidence="3" id="KW-0804">Transcription</keyword>
<dbReference type="PROSITE" id="PS01124">
    <property type="entry name" value="HTH_ARAC_FAMILY_2"/>
    <property type="match status" value="1"/>
</dbReference>
<dbReference type="Gene3D" id="1.10.10.60">
    <property type="entry name" value="Homeodomain-like"/>
    <property type="match status" value="2"/>
</dbReference>
<dbReference type="AlphaFoldDB" id="A0A1I1SY64"/>
<dbReference type="GO" id="GO:0043565">
    <property type="term" value="F:sequence-specific DNA binding"/>
    <property type="evidence" value="ECO:0007669"/>
    <property type="project" value="InterPro"/>
</dbReference>
<dbReference type="InterPro" id="IPR009057">
    <property type="entry name" value="Homeodomain-like_sf"/>
</dbReference>
<feature type="domain" description="HTH araC/xylS-type" evidence="5">
    <location>
        <begin position="211"/>
        <end position="309"/>
    </location>
</feature>